<name>A0A423TYA7_PENVA</name>
<sequence length="256" mass="28148">MIGGRGVDGKIDALLSLNRTCQSFKRTLSAHHTSSSFYRLPTPILYPQRIPFLYKQIHSGHTDFSPPPPCPSVRSFPRRNTVHDCGAAHHQPAIVLGRDRLGEGSRALLPHYSHYTSHLTPSWNASVITIKIPKNFPLNEPLLTVALLYKADPPQDQPTTLDAEKFIKVLPGSTIGELRLPGDYEDAGIGLGPTRIGGDRAMGGLPKLPAGEQMVLLSNPQNLFHPRLQDSSDTLSLRLQRSLKHLYDNSTNSGQS</sequence>
<dbReference type="AlphaFoldDB" id="A0A423TYA7"/>
<protein>
    <submittedName>
        <fullName evidence="1">Uncharacterized protein</fullName>
    </submittedName>
</protein>
<gene>
    <name evidence="1" type="ORF">C7M84_025412</name>
</gene>
<reference evidence="1 2" key="1">
    <citation type="submission" date="2018-04" db="EMBL/GenBank/DDBJ databases">
        <authorList>
            <person name="Zhang X."/>
            <person name="Yuan J."/>
            <person name="Li F."/>
            <person name="Xiang J."/>
        </authorList>
    </citation>
    <scope>NUCLEOTIDE SEQUENCE [LARGE SCALE GENOMIC DNA]</scope>
    <source>
        <tissue evidence="1">Muscle</tissue>
    </source>
</reference>
<evidence type="ECO:0000313" key="1">
    <source>
        <dbReference type="EMBL" id="ROT81434.1"/>
    </source>
</evidence>
<comment type="caution">
    <text evidence="1">The sequence shown here is derived from an EMBL/GenBank/DDBJ whole genome shotgun (WGS) entry which is preliminary data.</text>
</comment>
<keyword evidence="2" id="KW-1185">Reference proteome</keyword>
<evidence type="ECO:0000313" key="2">
    <source>
        <dbReference type="Proteomes" id="UP000283509"/>
    </source>
</evidence>
<accession>A0A423TYA7</accession>
<dbReference type="OrthoDB" id="10359310at2759"/>
<dbReference type="EMBL" id="QCYY01000974">
    <property type="protein sequence ID" value="ROT81434.1"/>
    <property type="molecule type" value="Genomic_DNA"/>
</dbReference>
<reference evidence="1 2" key="2">
    <citation type="submission" date="2019-01" db="EMBL/GenBank/DDBJ databases">
        <title>The decoding of complex shrimp genome reveals the adaptation for benthos swimmer, frequently molting mechanism and breeding impact on genome.</title>
        <authorList>
            <person name="Sun Y."/>
            <person name="Gao Y."/>
            <person name="Yu Y."/>
        </authorList>
    </citation>
    <scope>NUCLEOTIDE SEQUENCE [LARGE SCALE GENOMIC DNA]</scope>
    <source>
        <tissue evidence="1">Muscle</tissue>
    </source>
</reference>
<dbReference type="Proteomes" id="UP000283509">
    <property type="component" value="Unassembled WGS sequence"/>
</dbReference>
<proteinExistence type="predicted"/>
<organism evidence="1 2">
    <name type="scientific">Penaeus vannamei</name>
    <name type="common">Whiteleg shrimp</name>
    <name type="synonym">Litopenaeus vannamei</name>
    <dbReference type="NCBI Taxonomy" id="6689"/>
    <lineage>
        <taxon>Eukaryota</taxon>
        <taxon>Metazoa</taxon>
        <taxon>Ecdysozoa</taxon>
        <taxon>Arthropoda</taxon>
        <taxon>Crustacea</taxon>
        <taxon>Multicrustacea</taxon>
        <taxon>Malacostraca</taxon>
        <taxon>Eumalacostraca</taxon>
        <taxon>Eucarida</taxon>
        <taxon>Decapoda</taxon>
        <taxon>Dendrobranchiata</taxon>
        <taxon>Penaeoidea</taxon>
        <taxon>Penaeidae</taxon>
        <taxon>Penaeus</taxon>
    </lineage>
</organism>